<comment type="caution">
    <text evidence="5">The sequence shown here is derived from an EMBL/GenBank/DDBJ whole genome shotgun (WGS) entry which is preliminary data.</text>
</comment>
<dbReference type="InterPro" id="IPR004166">
    <property type="entry name" value="a-kinase_dom"/>
</dbReference>
<evidence type="ECO:0000256" key="1">
    <source>
        <dbReference type="ARBA" id="ARBA00022527"/>
    </source>
</evidence>
<evidence type="ECO:0000256" key="3">
    <source>
        <dbReference type="ARBA" id="ARBA00022777"/>
    </source>
</evidence>
<evidence type="ECO:0000259" key="4">
    <source>
        <dbReference type="Pfam" id="PF02816"/>
    </source>
</evidence>
<keyword evidence="6" id="KW-1185">Reference proteome</keyword>
<proteinExistence type="predicted"/>
<name>A0AAD4MEB8_9BILA</name>
<gene>
    <name evidence="5" type="ORF">DdX_21841</name>
</gene>
<accession>A0AAD4MEB8</accession>
<dbReference type="Proteomes" id="UP001201812">
    <property type="component" value="Unassembled WGS sequence"/>
</dbReference>
<evidence type="ECO:0000313" key="6">
    <source>
        <dbReference type="Proteomes" id="UP001201812"/>
    </source>
</evidence>
<evidence type="ECO:0000313" key="5">
    <source>
        <dbReference type="EMBL" id="KAI1691506.1"/>
    </source>
</evidence>
<reference evidence="5" key="1">
    <citation type="submission" date="2022-01" db="EMBL/GenBank/DDBJ databases">
        <title>Genome Sequence Resource for Two Populations of Ditylenchus destructor, the Migratory Endoparasitic Phytonematode.</title>
        <authorList>
            <person name="Zhang H."/>
            <person name="Lin R."/>
            <person name="Xie B."/>
        </authorList>
    </citation>
    <scope>NUCLEOTIDE SEQUENCE</scope>
    <source>
        <strain evidence="5">BazhouSP</strain>
    </source>
</reference>
<dbReference type="AlphaFoldDB" id="A0AAD4MEB8"/>
<dbReference type="InterPro" id="IPR011009">
    <property type="entry name" value="Kinase-like_dom_sf"/>
</dbReference>
<dbReference type="GO" id="GO:0005524">
    <property type="term" value="F:ATP binding"/>
    <property type="evidence" value="ECO:0007669"/>
    <property type="project" value="InterPro"/>
</dbReference>
<keyword evidence="2" id="KW-0808">Transferase</keyword>
<dbReference type="EMBL" id="JAKKPZ010000916">
    <property type="protein sequence ID" value="KAI1691506.1"/>
    <property type="molecule type" value="Genomic_DNA"/>
</dbReference>
<organism evidence="5 6">
    <name type="scientific">Ditylenchus destructor</name>
    <dbReference type="NCBI Taxonomy" id="166010"/>
    <lineage>
        <taxon>Eukaryota</taxon>
        <taxon>Metazoa</taxon>
        <taxon>Ecdysozoa</taxon>
        <taxon>Nematoda</taxon>
        <taxon>Chromadorea</taxon>
        <taxon>Rhabditida</taxon>
        <taxon>Tylenchina</taxon>
        <taxon>Tylenchomorpha</taxon>
        <taxon>Sphaerularioidea</taxon>
        <taxon>Anguinidae</taxon>
        <taxon>Anguininae</taxon>
        <taxon>Ditylenchus</taxon>
    </lineage>
</organism>
<dbReference type="Pfam" id="PF02816">
    <property type="entry name" value="Alpha_kinase"/>
    <property type="match status" value="1"/>
</dbReference>
<protein>
    <submittedName>
        <fullName evidence="5">Alpha-kinase family domain-containing protein</fullName>
    </submittedName>
</protein>
<evidence type="ECO:0000256" key="2">
    <source>
        <dbReference type="ARBA" id="ARBA00022679"/>
    </source>
</evidence>
<dbReference type="SUPFAM" id="SSF56112">
    <property type="entry name" value="Protein kinase-like (PK-like)"/>
    <property type="match status" value="1"/>
</dbReference>
<sequence length="92" mass="10598">MAIEKKNDSAKRNSAIPYETASQMQTIAAYLASIFNCCLQNNYIKFLKVQVLSVVIKPGENRYMSCERRYGTDCKYLRFSNNADYEMLESTC</sequence>
<keyword evidence="1" id="KW-0723">Serine/threonine-protein kinase</keyword>
<feature type="domain" description="Alpha-type protein kinase" evidence="4">
    <location>
        <begin position="14"/>
        <end position="86"/>
    </location>
</feature>
<keyword evidence="3" id="KW-0418">Kinase</keyword>
<dbReference type="GO" id="GO:0004674">
    <property type="term" value="F:protein serine/threonine kinase activity"/>
    <property type="evidence" value="ECO:0007669"/>
    <property type="project" value="UniProtKB-KW"/>
</dbReference>